<organism evidence="2 3">
    <name type="scientific">Eumeta variegata</name>
    <name type="common">Bagworm moth</name>
    <name type="synonym">Eumeta japonica</name>
    <dbReference type="NCBI Taxonomy" id="151549"/>
    <lineage>
        <taxon>Eukaryota</taxon>
        <taxon>Metazoa</taxon>
        <taxon>Ecdysozoa</taxon>
        <taxon>Arthropoda</taxon>
        <taxon>Hexapoda</taxon>
        <taxon>Insecta</taxon>
        <taxon>Pterygota</taxon>
        <taxon>Neoptera</taxon>
        <taxon>Endopterygota</taxon>
        <taxon>Lepidoptera</taxon>
        <taxon>Glossata</taxon>
        <taxon>Ditrysia</taxon>
        <taxon>Tineoidea</taxon>
        <taxon>Psychidae</taxon>
        <taxon>Oiketicinae</taxon>
        <taxon>Eumeta</taxon>
    </lineage>
</organism>
<dbReference type="Proteomes" id="UP000299102">
    <property type="component" value="Unassembled WGS sequence"/>
</dbReference>
<reference evidence="2 3" key="1">
    <citation type="journal article" date="2019" name="Commun. Biol.">
        <title>The bagworm genome reveals a unique fibroin gene that provides high tensile strength.</title>
        <authorList>
            <person name="Kono N."/>
            <person name="Nakamura H."/>
            <person name="Ohtoshi R."/>
            <person name="Tomita M."/>
            <person name="Numata K."/>
            <person name="Arakawa K."/>
        </authorList>
    </citation>
    <scope>NUCLEOTIDE SEQUENCE [LARGE SCALE GENOMIC DNA]</scope>
</reference>
<accession>A0A4C1T326</accession>
<dbReference type="EMBL" id="BGZK01000031">
    <property type="protein sequence ID" value="GBP08544.1"/>
    <property type="molecule type" value="Genomic_DNA"/>
</dbReference>
<sequence length="114" mass="12819">MRCEQLQRSILLATLRLTGLDLKPSPLAQCDPGADDRRQRRDDTPGVDGLTCSDTRTERYTRLQLRTCRSIRPWSGWNLVPPGTKAAPATTQPPIAVNFHAFPAPPLMDHRFHC</sequence>
<keyword evidence="3" id="KW-1185">Reference proteome</keyword>
<feature type="region of interest" description="Disordered" evidence="1">
    <location>
        <begin position="26"/>
        <end position="51"/>
    </location>
</feature>
<evidence type="ECO:0000256" key="1">
    <source>
        <dbReference type="SAM" id="MobiDB-lite"/>
    </source>
</evidence>
<dbReference type="AlphaFoldDB" id="A0A4C1T326"/>
<evidence type="ECO:0000313" key="2">
    <source>
        <dbReference type="EMBL" id="GBP08544.1"/>
    </source>
</evidence>
<proteinExistence type="predicted"/>
<comment type="caution">
    <text evidence="2">The sequence shown here is derived from an EMBL/GenBank/DDBJ whole genome shotgun (WGS) entry which is preliminary data.</text>
</comment>
<feature type="compositionally biased region" description="Basic and acidic residues" evidence="1">
    <location>
        <begin position="34"/>
        <end position="44"/>
    </location>
</feature>
<gene>
    <name evidence="2" type="ORF">EVAR_77213_1</name>
</gene>
<evidence type="ECO:0000313" key="3">
    <source>
        <dbReference type="Proteomes" id="UP000299102"/>
    </source>
</evidence>
<name>A0A4C1T326_EUMVA</name>
<protein>
    <submittedName>
        <fullName evidence="2">Uncharacterized protein</fullName>
    </submittedName>
</protein>